<dbReference type="InParanoid" id="W3WWK4"/>
<sequence length="285" mass="30486">MVQLNKQLALAAAFGLACAAETKYMVVFGDSYSSTGFWITSGYPSASNPMGNGGSTTSGGLNWAGMVTEEYNTTLLLTYDFAVYGATVDTSLVRGSTPDVQDQVGYFDQYLADKPDYAPWTSDDLLAAVWIGINDVGNPWWDGTASPIDSIMDEYFDLLQDLADKGVTNFALLTVPPFNNAPSFLYSSESSLANLVSNITAYNDALEARLETFKTANSAITAQVIATEASFEAVLSDPTAYGATDATCSNTDGTTCVWYDGYHAGQAIHRLVAQAFVEALTGTFF</sequence>
<dbReference type="eggNOG" id="ENOG502SHKU">
    <property type="taxonomic scope" value="Eukaryota"/>
</dbReference>
<accession>W3WWK4</accession>
<evidence type="ECO:0000256" key="2">
    <source>
        <dbReference type="SAM" id="SignalP"/>
    </source>
</evidence>
<dbReference type="GO" id="GO:0016788">
    <property type="term" value="F:hydrolase activity, acting on ester bonds"/>
    <property type="evidence" value="ECO:0007669"/>
    <property type="project" value="InterPro"/>
</dbReference>
<dbReference type="GeneID" id="19275264"/>
<reference evidence="4" key="1">
    <citation type="journal article" date="2015" name="BMC Genomics">
        <title>Genomic and transcriptomic analysis of the endophytic fungus Pestalotiopsis fici reveals its lifestyle and high potential for synthesis of natural products.</title>
        <authorList>
            <person name="Wang X."/>
            <person name="Zhang X."/>
            <person name="Liu L."/>
            <person name="Xiang M."/>
            <person name="Wang W."/>
            <person name="Sun X."/>
            <person name="Che Y."/>
            <person name="Guo L."/>
            <person name="Liu G."/>
            <person name="Guo L."/>
            <person name="Wang C."/>
            <person name="Yin W.B."/>
            <person name="Stadler M."/>
            <person name="Zhang X."/>
            <person name="Liu X."/>
        </authorList>
    </citation>
    <scope>NUCLEOTIDE SEQUENCE [LARGE SCALE GENOMIC DNA]</scope>
    <source>
        <strain evidence="4">W106-1 / CGMCC3.15140</strain>
    </source>
</reference>
<dbReference type="OrthoDB" id="1600564at2759"/>
<evidence type="ECO:0008006" key="5">
    <source>
        <dbReference type="Google" id="ProtNLM"/>
    </source>
</evidence>
<dbReference type="PANTHER" id="PTHR45648">
    <property type="entry name" value="GDSL LIPASE/ACYLHYDROLASE FAMILY PROTEIN (AFU_ORTHOLOGUE AFUA_4G14700)"/>
    <property type="match status" value="1"/>
</dbReference>
<dbReference type="KEGG" id="pfy:PFICI_10251"/>
<dbReference type="CDD" id="cd01846">
    <property type="entry name" value="fatty_acyltransferase_like"/>
    <property type="match status" value="1"/>
</dbReference>
<keyword evidence="2" id="KW-0732">Signal</keyword>
<dbReference type="RefSeq" id="XP_007837023.1">
    <property type="nucleotide sequence ID" value="XM_007838832.1"/>
</dbReference>
<keyword evidence="4" id="KW-1185">Reference proteome</keyword>
<organism evidence="3 4">
    <name type="scientific">Pestalotiopsis fici (strain W106-1 / CGMCC3.15140)</name>
    <dbReference type="NCBI Taxonomy" id="1229662"/>
    <lineage>
        <taxon>Eukaryota</taxon>
        <taxon>Fungi</taxon>
        <taxon>Dikarya</taxon>
        <taxon>Ascomycota</taxon>
        <taxon>Pezizomycotina</taxon>
        <taxon>Sordariomycetes</taxon>
        <taxon>Xylariomycetidae</taxon>
        <taxon>Amphisphaeriales</taxon>
        <taxon>Sporocadaceae</taxon>
        <taxon>Pestalotiopsis</taxon>
    </lineage>
</organism>
<dbReference type="InterPro" id="IPR051058">
    <property type="entry name" value="GDSL_Est/Lipase"/>
</dbReference>
<name>W3WWK4_PESFW</name>
<dbReference type="Pfam" id="PF00657">
    <property type="entry name" value="Lipase_GDSL"/>
    <property type="match status" value="1"/>
</dbReference>
<dbReference type="HOGENOM" id="CLU_015101_4_2_1"/>
<keyword evidence="1" id="KW-0378">Hydrolase</keyword>
<evidence type="ECO:0000256" key="1">
    <source>
        <dbReference type="ARBA" id="ARBA00022801"/>
    </source>
</evidence>
<gene>
    <name evidence="3" type="ORF">PFICI_10251</name>
</gene>
<dbReference type="PROSITE" id="PS51257">
    <property type="entry name" value="PROKAR_LIPOPROTEIN"/>
    <property type="match status" value="1"/>
</dbReference>
<evidence type="ECO:0000313" key="4">
    <source>
        <dbReference type="Proteomes" id="UP000030651"/>
    </source>
</evidence>
<dbReference type="PANTHER" id="PTHR45648:SF22">
    <property type="entry name" value="GDSL LIPASE_ACYLHYDROLASE FAMILY PROTEIN (AFU_ORTHOLOGUE AFUA_4G14700)"/>
    <property type="match status" value="1"/>
</dbReference>
<protein>
    <recommendedName>
        <fullName evidence="5">Acetylesterase</fullName>
    </recommendedName>
</protein>
<evidence type="ECO:0000313" key="3">
    <source>
        <dbReference type="EMBL" id="ETS78189.1"/>
    </source>
</evidence>
<dbReference type="Gene3D" id="3.40.50.1110">
    <property type="entry name" value="SGNH hydrolase"/>
    <property type="match status" value="1"/>
</dbReference>
<dbReference type="Proteomes" id="UP000030651">
    <property type="component" value="Unassembled WGS sequence"/>
</dbReference>
<feature type="signal peptide" evidence="2">
    <location>
        <begin position="1"/>
        <end position="19"/>
    </location>
</feature>
<dbReference type="OMA" id="GLNWVGH"/>
<dbReference type="SUPFAM" id="SSF52266">
    <property type="entry name" value="SGNH hydrolase"/>
    <property type="match status" value="1"/>
</dbReference>
<dbReference type="InterPro" id="IPR036514">
    <property type="entry name" value="SGNH_hydro_sf"/>
</dbReference>
<dbReference type="EMBL" id="KI912115">
    <property type="protein sequence ID" value="ETS78189.1"/>
    <property type="molecule type" value="Genomic_DNA"/>
</dbReference>
<dbReference type="InterPro" id="IPR001087">
    <property type="entry name" value="GDSL"/>
</dbReference>
<proteinExistence type="predicted"/>
<feature type="chain" id="PRO_5004835485" description="Acetylesterase" evidence="2">
    <location>
        <begin position="20"/>
        <end position="285"/>
    </location>
</feature>
<dbReference type="AlphaFoldDB" id="W3WWK4"/>